<dbReference type="EC" id="1.1.-.-" evidence="3"/>
<sequence length="262" mass="26852">MVARTERTERRTALVTGASRGIGYAVARYLAERGAAVALLARDETAVKDAAVRLGGETLAVPADVRDGESVAAAVEQAHAWHRRLDVVVNCAGPQIASAPLTDTEHGVLEAALDTKLRGFVRVAKAALPRMTGGAIVNVAGATAHVPVAGAAVTGITNAAVVALTSYLAAEAAPRGVRVNAVSPGMTLTEGWLARHEAMAANQDSTADAVRANLVKALGIQLGRWARPDEIAAAVAFLASDDASYVTGQVLRVDGGLTKPVA</sequence>
<gene>
    <name evidence="3" type="ORF">QP939_46430</name>
</gene>
<evidence type="ECO:0000313" key="4">
    <source>
        <dbReference type="Proteomes" id="UP001227101"/>
    </source>
</evidence>
<dbReference type="Gene3D" id="3.40.50.720">
    <property type="entry name" value="NAD(P)-binding Rossmann-like Domain"/>
    <property type="match status" value="1"/>
</dbReference>
<name>A0ABY8XKJ9_9PSEU</name>
<dbReference type="InterPro" id="IPR057326">
    <property type="entry name" value="KR_dom"/>
</dbReference>
<accession>A0ABY8XKJ9</accession>
<dbReference type="EMBL" id="CP127173">
    <property type="protein sequence ID" value="WIV56160.1"/>
    <property type="molecule type" value="Genomic_DNA"/>
</dbReference>
<protein>
    <submittedName>
        <fullName evidence="3">SDR family oxidoreductase</fullName>
        <ecNumber evidence="3">1.1.-.-</ecNumber>
    </submittedName>
</protein>
<dbReference type="GO" id="GO:0016491">
    <property type="term" value="F:oxidoreductase activity"/>
    <property type="evidence" value="ECO:0007669"/>
    <property type="project" value="UniProtKB-KW"/>
</dbReference>
<dbReference type="Proteomes" id="UP001227101">
    <property type="component" value="Chromosome"/>
</dbReference>
<dbReference type="SMART" id="SM00822">
    <property type="entry name" value="PKS_KR"/>
    <property type="match status" value="1"/>
</dbReference>
<keyword evidence="3" id="KW-0560">Oxidoreductase</keyword>
<organism evidence="3 4">
    <name type="scientific">Amycolatopsis nalaikhensis</name>
    <dbReference type="NCBI Taxonomy" id="715472"/>
    <lineage>
        <taxon>Bacteria</taxon>
        <taxon>Bacillati</taxon>
        <taxon>Actinomycetota</taxon>
        <taxon>Actinomycetes</taxon>
        <taxon>Pseudonocardiales</taxon>
        <taxon>Pseudonocardiaceae</taxon>
        <taxon>Amycolatopsis</taxon>
    </lineage>
</organism>
<dbReference type="PANTHER" id="PTHR42760:SF135">
    <property type="entry name" value="BLL7886 PROTEIN"/>
    <property type="match status" value="1"/>
</dbReference>
<dbReference type="RefSeq" id="WP_285453228.1">
    <property type="nucleotide sequence ID" value="NZ_CP127173.1"/>
</dbReference>
<reference evidence="3 4" key="1">
    <citation type="submission" date="2023-06" db="EMBL/GenBank/DDBJ databases">
        <authorList>
            <person name="Oyuntsetseg B."/>
            <person name="Kim S.B."/>
        </authorList>
    </citation>
    <scope>NUCLEOTIDE SEQUENCE [LARGE SCALE GENOMIC DNA]</scope>
    <source>
        <strain evidence="3 4">2-2</strain>
    </source>
</reference>
<dbReference type="InterPro" id="IPR036291">
    <property type="entry name" value="NAD(P)-bd_dom_sf"/>
</dbReference>
<keyword evidence="4" id="KW-1185">Reference proteome</keyword>
<dbReference type="InterPro" id="IPR002347">
    <property type="entry name" value="SDR_fam"/>
</dbReference>
<dbReference type="Pfam" id="PF13561">
    <property type="entry name" value="adh_short_C2"/>
    <property type="match status" value="1"/>
</dbReference>
<dbReference type="SUPFAM" id="SSF51735">
    <property type="entry name" value="NAD(P)-binding Rossmann-fold domains"/>
    <property type="match status" value="1"/>
</dbReference>
<comment type="similarity">
    <text evidence="1">Belongs to the short-chain dehydrogenases/reductases (SDR) family.</text>
</comment>
<evidence type="ECO:0000256" key="1">
    <source>
        <dbReference type="ARBA" id="ARBA00006484"/>
    </source>
</evidence>
<evidence type="ECO:0000259" key="2">
    <source>
        <dbReference type="SMART" id="SM00822"/>
    </source>
</evidence>
<evidence type="ECO:0000313" key="3">
    <source>
        <dbReference type="EMBL" id="WIV56160.1"/>
    </source>
</evidence>
<proteinExistence type="inferred from homology"/>
<dbReference type="PANTHER" id="PTHR42760">
    <property type="entry name" value="SHORT-CHAIN DEHYDROGENASES/REDUCTASES FAMILY MEMBER"/>
    <property type="match status" value="1"/>
</dbReference>
<feature type="domain" description="Ketoreductase" evidence="2">
    <location>
        <begin position="11"/>
        <end position="185"/>
    </location>
</feature>
<dbReference type="PRINTS" id="PR00081">
    <property type="entry name" value="GDHRDH"/>
</dbReference>